<proteinExistence type="predicted"/>
<reference evidence="2 3" key="1">
    <citation type="journal article" date="2012" name="PLoS Pathog.">
        <title>Diverse lifestyles and strategies of plant pathogenesis encoded in the genomes of eighteen Dothideomycetes fungi.</title>
        <authorList>
            <person name="Ohm R.A."/>
            <person name="Feau N."/>
            <person name="Henrissat B."/>
            <person name="Schoch C.L."/>
            <person name="Horwitz B.A."/>
            <person name="Barry K.W."/>
            <person name="Condon B.J."/>
            <person name="Copeland A.C."/>
            <person name="Dhillon B."/>
            <person name="Glaser F."/>
            <person name="Hesse C.N."/>
            <person name="Kosti I."/>
            <person name="LaButti K."/>
            <person name="Lindquist E.A."/>
            <person name="Lucas S."/>
            <person name="Salamov A.A."/>
            <person name="Bradshaw R.E."/>
            <person name="Ciuffetti L."/>
            <person name="Hamelin R.C."/>
            <person name="Kema G.H.J."/>
            <person name="Lawrence C."/>
            <person name="Scott J.A."/>
            <person name="Spatafora J.W."/>
            <person name="Turgeon B.G."/>
            <person name="de Wit P.J.G.M."/>
            <person name="Zhong S."/>
            <person name="Goodwin S.B."/>
            <person name="Grigoriev I.V."/>
        </authorList>
    </citation>
    <scope>NUCLEOTIDE SEQUENCE [LARGE SCALE GENOMIC DNA]</scope>
    <source>
        <strain evidence="2 3">CIRAD86</strain>
    </source>
</reference>
<dbReference type="OrthoDB" id="4657524at2759"/>
<dbReference type="Proteomes" id="UP000016932">
    <property type="component" value="Unassembled WGS sequence"/>
</dbReference>
<evidence type="ECO:0000313" key="2">
    <source>
        <dbReference type="EMBL" id="EME89045.1"/>
    </source>
</evidence>
<feature type="non-terminal residue" evidence="2">
    <location>
        <position position="1"/>
    </location>
</feature>
<dbReference type="Pfam" id="PF09792">
    <property type="entry name" value="But2"/>
    <property type="match status" value="1"/>
</dbReference>
<dbReference type="GeneID" id="19338598"/>
<dbReference type="EMBL" id="KB446555">
    <property type="protein sequence ID" value="EME89045.1"/>
    <property type="molecule type" value="Genomic_DNA"/>
</dbReference>
<evidence type="ECO:0000313" key="3">
    <source>
        <dbReference type="Proteomes" id="UP000016932"/>
    </source>
</evidence>
<accession>N1Q868</accession>
<keyword evidence="3" id="KW-1185">Reference proteome</keyword>
<protein>
    <recommendedName>
        <fullName evidence="1">Ubiquitin 3 binding protein But2 C-terminal domain-containing protein</fullName>
    </recommendedName>
</protein>
<dbReference type="STRING" id="383855.N1Q868"/>
<evidence type="ECO:0000259" key="1">
    <source>
        <dbReference type="Pfam" id="PF09792"/>
    </source>
</evidence>
<sequence length="153" mass="16850">QHPSLIVPLNQSFPHIPSGPSKNATAGPHISSILNFDIPASAVNKTCAFWFFFPNETQIDPSSFVYSGEEEHLFRFFMLEEPAMANTSLGNAPYVKYRLAEKVLIPGDDQMVEAIDCPAGETMGILWEGVSDSYLSYTENYAPCPIGLFIDIG</sequence>
<gene>
    <name evidence="2" type="ORF">MYCFIDRAFT_27933</name>
</gene>
<dbReference type="KEGG" id="pfj:MYCFIDRAFT_27933"/>
<dbReference type="VEuPathDB" id="FungiDB:MYCFIDRAFT_27933"/>
<dbReference type="PANTHER" id="PTHR39613">
    <property type="entry name" value="ANCHORED CELL WALL PROTEIN, PUTATIVE (AFU_ORTHOLOGUE AFUA_4G08960)-RELATED"/>
    <property type="match status" value="1"/>
</dbReference>
<dbReference type="RefSeq" id="XP_007919843.1">
    <property type="nucleotide sequence ID" value="XM_007921652.1"/>
</dbReference>
<name>N1Q868_PSEFD</name>
<dbReference type="PANTHER" id="PTHR39613:SF1">
    <property type="entry name" value="ANCHORED CELL WALL PROTEIN, PUTATIVE (AFU_ORTHOLOGUE AFUA_4G08960)-RELATED"/>
    <property type="match status" value="1"/>
</dbReference>
<dbReference type="AlphaFoldDB" id="N1Q868"/>
<dbReference type="InterPro" id="IPR018620">
    <property type="entry name" value="Ubiquitin3-bd_protein_But2_C"/>
</dbReference>
<organism evidence="2 3">
    <name type="scientific">Pseudocercospora fijiensis (strain CIRAD86)</name>
    <name type="common">Black leaf streak disease fungus</name>
    <name type="synonym">Mycosphaerella fijiensis</name>
    <dbReference type="NCBI Taxonomy" id="383855"/>
    <lineage>
        <taxon>Eukaryota</taxon>
        <taxon>Fungi</taxon>
        <taxon>Dikarya</taxon>
        <taxon>Ascomycota</taxon>
        <taxon>Pezizomycotina</taxon>
        <taxon>Dothideomycetes</taxon>
        <taxon>Dothideomycetidae</taxon>
        <taxon>Mycosphaerellales</taxon>
        <taxon>Mycosphaerellaceae</taxon>
        <taxon>Pseudocercospora</taxon>
    </lineage>
</organism>
<feature type="domain" description="Ubiquitin 3 binding protein But2 C-terminal" evidence="1">
    <location>
        <begin position="1"/>
        <end position="143"/>
    </location>
</feature>
<dbReference type="HOGENOM" id="CLU_033570_1_1_1"/>